<dbReference type="InterPro" id="IPR009061">
    <property type="entry name" value="DNA-bd_dom_put_sf"/>
</dbReference>
<dbReference type="Proteomes" id="UP000500953">
    <property type="component" value="Chromosome"/>
</dbReference>
<dbReference type="EMBL" id="CP046173">
    <property type="protein sequence ID" value="QIS21272.1"/>
    <property type="molecule type" value="Genomic_DNA"/>
</dbReference>
<organism evidence="1 2">
    <name type="scientific">Nocardia terpenica</name>
    <dbReference type="NCBI Taxonomy" id="455432"/>
    <lineage>
        <taxon>Bacteria</taxon>
        <taxon>Bacillati</taxon>
        <taxon>Actinomycetota</taxon>
        <taxon>Actinomycetes</taxon>
        <taxon>Mycobacteriales</taxon>
        <taxon>Nocardiaceae</taxon>
        <taxon>Nocardia</taxon>
    </lineage>
</organism>
<proteinExistence type="predicted"/>
<gene>
    <name evidence="1" type="ORF">F6W96_26045</name>
</gene>
<dbReference type="SUPFAM" id="SSF46955">
    <property type="entry name" value="Putative DNA-binding domain"/>
    <property type="match status" value="1"/>
</dbReference>
<sequence length="91" mass="10103">MWLNQHEAMRLTGRSLATLYAWRAKGWVKTAKTVSGRRVFDKATLLKALDMAEEAKANQRITAGAGRGNRGKWITSKSALENGALPLEPYD</sequence>
<reference evidence="1 2" key="1">
    <citation type="journal article" date="2019" name="ACS Chem. Biol.">
        <title>Identification and Mobilization of a Cryptic Antibiotic Biosynthesis Gene Locus from a Human-Pathogenic Nocardia Isolate.</title>
        <authorList>
            <person name="Herisse M."/>
            <person name="Ishida K."/>
            <person name="Porter J.L."/>
            <person name="Howden B."/>
            <person name="Hertweck C."/>
            <person name="Stinear T.P."/>
            <person name="Pidot S.J."/>
        </authorList>
    </citation>
    <scope>NUCLEOTIDE SEQUENCE [LARGE SCALE GENOMIC DNA]</scope>
    <source>
        <strain evidence="1 2">AUSMDU00012715</strain>
    </source>
</reference>
<evidence type="ECO:0000313" key="2">
    <source>
        <dbReference type="Proteomes" id="UP000500953"/>
    </source>
</evidence>
<protein>
    <submittedName>
        <fullName evidence="1">Uncharacterized protein</fullName>
    </submittedName>
</protein>
<name>A0A6G9Z702_9NOCA</name>
<evidence type="ECO:0000313" key="1">
    <source>
        <dbReference type="EMBL" id="QIS21272.1"/>
    </source>
</evidence>
<accession>A0A6G9Z702</accession>
<dbReference type="RefSeq" id="WP_167488572.1">
    <property type="nucleotide sequence ID" value="NZ_CP046173.1"/>
</dbReference>
<dbReference type="AlphaFoldDB" id="A0A6G9Z702"/>